<dbReference type="NCBIfam" id="TIGR00518">
    <property type="entry name" value="alaDH"/>
    <property type="match status" value="1"/>
</dbReference>
<dbReference type="InterPro" id="IPR007698">
    <property type="entry name" value="AlaDH/PNT_NAD(H)-bd"/>
</dbReference>
<evidence type="ECO:0000256" key="8">
    <source>
        <dbReference type="PIRSR" id="PIRSR000183-3"/>
    </source>
</evidence>
<keyword evidence="8" id="KW-0547">Nucleotide-binding</keyword>
<dbReference type="PIRSF" id="PIRSF000183">
    <property type="entry name" value="Alanine_dh"/>
    <property type="match status" value="1"/>
</dbReference>
<feature type="domain" description="Alanine dehydrogenase/pyridine nucleotide transhydrogenase N-terminal" evidence="10">
    <location>
        <begin position="4"/>
        <end position="136"/>
    </location>
</feature>
<dbReference type="GO" id="GO:0042853">
    <property type="term" value="P:L-alanine catabolic process"/>
    <property type="evidence" value="ECO:0007669"/>
    <property type="project" value="InterPro"/>
</dbReference>
<dbReference type="InterPro" id="IPR008143">
    <property type="entry name" value="Ala_DH/PNT_CS2"/>
</dbReference>
<evidence type="ECO:0000256" key="1">
    <source>
        <dbReference type="ARBA" id="ARBA00005689"/>
    </source>
</evidence>
<dbReference type="SUPFAM" id="SSF52283">
    <property type="entry name" value="Formate/glycerate dehydrogenase catalytic domain-like"/>
    <property type="match status" value="1"/>
</dbReference>
<evidence type="ECO:0000256" key="2">
    <source>
        <dbReference type="ARBA" id="ARBA00012897"/>
    </source>
</evidence>
<feature type="binding site" evidence="8">
    <location>
        <begin position="266"/>
        <end position="269"/>
    </location>
    <ligand>
        <name>NAD(+)</name>
        <dbReference type="ChEBI" id="CHEBI:57540"/>
    </ligand>
</feature>
<reference evidence="11 12" key="1">
    <citation type="submission" date="2019-03" db="EMBL/GenBank/DDBJ databases">
        <title>Genomic Encyclopedia of Type Strains, Phase IV (KMG-IV): sequencing the most valuable type-strain genomes for metagenomic binning, comparative biology and taxonomic classification.</title>
        <authorList>
            <person name="Goeker M."/>
        </authorList>
    </citation>
    <scope>NUCLEOTIDE SEQUENCE [LARGE SCALE GENOMIC DNA]</scope>
    <source>
        <strain evidence="11 12">DSM 100309</strain>
    </source>
</reference>
<name>A0A4R3YF12_9PROT</name>
<feature type="domain" description="Alanine dehydrogenase/pyridine nucleotide transhydrogenase NAD(H)-binding" evidence="9">
    <location>
        <begin position="148"/>
        <end position="296"/>
    </location>
</feature>
<sequence length="372" mass="39148">MRIGIPKEIKDQEYRVGATPAGVKALVTAGHDVIVETSAASRIGFSDENYLAAGANIAQSAKAVYDADLIIKVKEPQPTEFPYLKEGQILFCYLHLAPAPDLTHALLQNKVIGIAYETITDAHGTLPLLTPMSEVAGRISIQAGATALQMEHGGNGTLLGGVPGVPPGKVLILGGGIVGTNAAKMAIGLGADVTLLDINATRLRYLDDIFGSRLKTAYSDPHTIETLAQEADIIIGSILLPGKKAPKLLTRKIIASMKQGSVLVDVAIDQGGCAETSRPTTHTNPTYIEEGVVHYCVTNMPGAVARTSNFALTHATLPYALQIAGKGYQKAFTDNPGFLNGLNVHFGKITHPAVASDLNSPFTPPAVAFKDI</sequence>
<dbReference type="Gene3D" id="3.40.50.720">
    <property type="entry name" value="NAD(P)-binding Rossmann-like Domain"/>
    <property type="match status" value="2"/>
</dbReference>
<dbReference type="AlphaFoldDB" id="A0A4R3YF12"/>
<dbReference type="InterPro" id="IPR008141">
    <property type="entry name" value="Ala_DH"/>
</dbReference>
<accession>A0A4R3YF12</accession>
<dbReference type="Proteomes" id="UP000295367">
    <property type="component" value="Unassembled WGS sequence"/>
</dbReference>
<evidence type="ECO:0000256" key="4">
    <source>
        <dbReference type="ARBA" id="ARBA00023027"/>
    </source>
</evidence>
<comment type="caution">
    <text evidence="11">The sequence shown here is derived from an EMBL/GenBank/DDBJ whole genome shotgun (WGS) entry which is preliminary data.</text>
</comment>
<comment type="catalytic activity">
    <reaction evidence="5">
        <text>L-alanine + NAD(+) + H2O = pyruvate + NH4(+) + NADH + H(+)</text>
        <dbReference type="Rhea" id="RHEA:18405"/>
        <dbReference type="ChEBI" id="CHEBI:15361"/>
        <dbReference type="ChEBI" id="CHEBI:15377"/>
        <dbReference type="ChEBI" id="CHEBI:15378"/>
        <dbReference type="ChEBI" id="CHEBI:28938"/>
        <dbReference type="ChEBI" id="CHEBI:57540"/>
        <dbReference type="ChEBI" id="CHEBI:57945"/>
        <dbReference type="ChEBI" id="CHEBI:57972"/>
        <dbReference type="EC" id="1.4.1.1"/>
    </reaction>
</comment>
<dbReference type="CDD" id="cd05305">
    <property type="entry name" value="L-AlaDH"/>
    <property type="match status" value="1"/>
</dbReference>
<keyword evidence="3 5" id="KW-0560">Oxidoreductase</keyword>
<evidence type="ECO:0000256" key="6">
    <source>
        <dbReference type="PIRSR" id="PIRSR000183-1"/>
    </source>
</evidence>
<feature type="binding site" evidence="7">
    <location>
        <position position="15"/>
    </location>
    <ligand>
        <name>substrate</name>
    </ligand>
</feature>
<feature type="active site" description="Proton donor/acceptor" evidence="6">
    <location>
        <position position="95"/>
    </location>
</feature>
<dbReference type="PROSITE" id="PS00837">
    <property type="entry name" value="ALADH_PNT_2"/>
    <property type="match status" value="1"/>
</dbReference>
<dbReference type="Pfam" id="PF01262">
    <property type="entry name" value="AlaDh_PNT_C"/>
    <property type="match status" value="1"/>
</dbReference>
<keyword evidence="4 5" id="KW-0520">NAD</keyword>
<proteinExistence type="inferred from homology"/>
<dbReference type="Pfam" id="PF05222">
    <property type="entry name" value="AlaDh_PNT_N"/>
    <property type="match status" value="1"/>
</dbReference>
<evidence type="ECO:0000256" key="5">
    <source>
        <dbReference type="PIRNR" id="PIRNR000183"/>
    </source>
</evidence>
<dbReference type="GO" id="GO:0000166">
    <property type="term" value="F:nucleotide binding"/>
    <property type="evidence" value="ECO:0007669"/>
    <property type="project" value="UniProtKB-KW"/>
</dbReference>
<dbReference type="InterPro" id="IPR007886">
    <property type="entry name" value="AlaDH/PNT_N"/>
</dbReference>
<dbReference type="RefSeq" id="WP_124947575.1">
    <property type="nucleotide sequence ID" value="NZ_BHVT01000073.1"/>
</dbReference>
<evidence type="ECO:0000259" key="9">
    <source>
        <dbReference type="SMART" id="SM01002"/>
    </source>
</evidence>
<dbReference type="InterPro" id="IPR036291">
    <property type="entry name" value="NAD(P)-bd_dom_sf"/>
</dbReference>
<feature type="binding site" evidence="8">
    <location>
        <position position="202"/>
    </location>
    <ligand>
        <name>NAD(+)</name>
        <dbReference type="ChEBI" id="CHEBI:57540"/>
    </ligand>
</feature>
<feature type="binding site" evidence="7">
    <location>
        <position position="74"/>
    </location>
    <ligand>
        <name>substrate</name>
    </ligand>
</feature>
<dbReference type="OrthoDB" id="9804592at2"/>
<evidence type="ECO:0000259" key="10">
    <source>
        <dbReference type="SMART" id="SM01003"/>
    </source>
</evidence>
<gene>
    <name evidence="11" type="ORF">EDC63_101465</name>
</gene>
<evidence type="ECO:0000256" key="7">
    <source>
        <dbReference type="PIRSR" id="PIRSR000183-2"/>
    </source>
</evidence>
<feature type="active site" description="Proton donor/acceptor" evidence="6">
    <location>
        <position position="269"/>
    </location>
</feature>
<organism evidence="11 12">
    <name type="scientific">Sulfurirhabdus autotrophica</name>
    <dbReference type="NCBI Taxonomy" id="1706046"/>
    <lineage>
        <taxon>Bacteria</taxon>
        <taxon>Pseudomonadati</taxon>
        <taxon>Pseudomonadota</taxon>
        <taxon>Betaproteobacteria</taxon>
        <taxon>Nitrosomonadales</taxon>
        <taxon>Sulfuricellaceae</taxon>
        <taxon>Sulfurirhabdus</taxon>
    </lineage>
</organism>
<evidence type="ECO:0000313" key="11">
    <source>
        <dbReference type="EMBL" id="TCV90492.1"/>
    </source>
</evidence>
<dbReference type="EMBL" id="SMCO01000001">
    <property type="protein sequence ID" value="TCV90492.1"/>
    <property type="molecule type" value="Genomic_DNA"/>
</dbReference>
<dbReference type="PANTHER" id="PTHR42795">
    <property type="entry name" value="ALANINE DEHYDROGENASE"/>
    <property type="match status" value="1"/>
</dbReference>
<dbReference type="GO" id="GO:0005886">
    <property type="term" value="C:plasma membrane"/>
    <property type="evidence" value="ECO:0007669"/>
    <property type="project" value="TreeGrafter"/>
</dbReference>
<dbReference type="SMART" id="SM01002">
    <property type="entry name" value="AlaDh_PNT_C"/>
    <property type="match status" value="1"/>
</dbReference>
<dbReference type="PANTHER" id="PTHR42795:SF1">
    <property type="entry name" value="ALANINE DEHYDROGENASE"/>
    <property type="match status" value="1"/>
</dbReference>
<feature type="binding site" evidence="8">
    <location>
        <position position="278"/>
    </location>
    <ligand>
        <name>NAD(+)</name>
        <dbReference type="ChEBI" id="CHEBI:57540"/>
    </ligand>
</feature>
<feature type="binding site" evidence="8">
    <location>
        <begin position="238"/>
        <end position="239"/>
    </location>
    <ligand>
        <name>NAD(+)</name>
        <dbReference type="ChEBI" id="CHEBI:57540"/>
    </ligand>
</feature>
<dbReference type="EC" id="1.4.1.1" evidence="2 5"/>
<dbReference type="SMART" id="SM01003">
    <property type="entry name" value="AlaDh_PNT_N"/>
    <property type="match status" value="1"/>
</dbReference>
<keyword evidence="12" id="KW-1185">Reference proteome</keyword>
<dbReference type="SUPFAM" id="SSF51735">
    <property type="entry name" value="NAD(P)-binding Rossmann-fold domains"/>
    <property type="match status" value="1"/>
</dbReference>
<feature type="binding site" evidence="8">
    <location>
        <begin position="297"/>
        <end position="300"/>
    </location>
    <ligand>
        <name>NAD(+)</name>
        <dbReference type="ChEBI" id="CHEBI:57540"/>
    </ligand>
</feature>
<feature type="binding site" evidence="8">
    <location>
        <position position="133"/>
    </location>
    <ligand>
        <name>NAD(+)</name>
        <dbReference type="ChEBI" id="CHEBI:57540"/>
    </ligand>
</feature>
<feature type="binding site" evidence="8">
    <location>
        <position position="219"/>
    </location>
    <ligand>
        <name>NAD(+)</name>
        <dbReference type="ChEBI" id="CHEBI:57540"/>
    </ligand>
</feature>
<protein>
    <recommendedName>
        <fullName evidence="2 5">Alanine dehydrogenase</fullName>
        <ecNumber evidence="2 5">1.4.1.1</ecNumber>
    </recommendedName>
</protein>
<comment type="similarity">
    <text evidence="1 5">Belongs to the AlaDH/PNT family.</text>
</comment>
<evidence type="ECO:0000256" key="3">
    <source>
        <dbReference type="ARBA" id="ARBA00023002"/>
    </source>
</evidence>
<dbReference type="FunFam" id="3.40.50.720:FF:000049">
    <property type="entry name" value="Alanine dehydrogenase"/>
    <property type="match status" value="1"/>
</dbReference>
<evidence type="ECO:0000313" key="12">
    <source>
        <dbReference type="Proteomes" id="UP000295367"/>
    </source>
</evidence>
<feature type="binding site" evidence="8">
    <location>
        <position position="197"/>
    </location>
    <ligand>
        <name>NAD(+)</name>
        <dbReference type="ChEBI" id="CHEBI:57540"/>
    </ligand>
</feature>
<dbReference type="GO" id="GO:0000286">
    <property type="term" value="F:alanine dehydrogenase activity"/>
    <property type="evidence" value="ECO:0007669"/>
    <property type="project" value="UniProtKB-UniRule"/>
</dbReference>